<dbReference type="Pfam" id="PF01650">
    <property type="entry name" value="Peptidase_C13"/>
    <property type="match status" value="1"/>
</dbReference>
<dbReference type="InterPro" id="IPR025588">
    <property type="entry name" value="YcxB-like_C"/>
</dbReference>
<feature type="domain" description="YcxB-like C-terminal" evidence="2">
    <location>
        <begin position="106"/>
        <end position="164"/>
    </location>
</feature>
<reference evidence="3 4" key="1">
    <citation type="submission" date="2024-07" db="EMBL/GenBank/DDBJ databases">
        <title>Uliginosibacterium paludis KCTC:42655.</title>
        <authorList>
            <person name="Kim M.K."/>
        </authorList>
    </citation>
    <scope>NUCLEOTIDE SEQUENCE [LARGE SCALE GENOMIC DNA]</scope>
    <source>
        <strain evidence="3 4">KCTC 42655</strain>
    </source>
</reference>
<keyword evidence="1" id="KW-0812">Transmembrane</keyword>
<comment type="caution">
    <text evidence="3">The sequence shown here is derived from an EMBL/GenBank/DDBJ whole genome shotgun (WGS) entry which is preliminary data.</text>
</comment>
<organism evidence="3 4">
    <name type="scientific">Uliginosibacterium paludis</name>
    <dbReference type="NCBI Taxonomy" id="1615952"/>
    <lineage>
        <taxon>Bacteria</taxon>
        <taxon>Pseudomonadati</taxon>
        <taxon>Pseudomonadota</taxon>
        <taxon>Betaproteobacteria</taxon>
        <taxon>Rhodocyclales</taxon>
        <taxon>Zoogloeaceae</taxon>
        <taxon>Uliginosibacterium</taxon>
    </lineage>
</organism>
<feature type="transmembrane region" description="Helical" evidence="1">
    <location>
        <begin position="216"/>
        <end position="238"/>
    </location>
</feature>
<feature type="transmembrane region" description="Helical" evidence="1">
    <location>
        <begin position="348"/>
        <end position="366"/>
    </location>
</feature>
<feature type="transmembrane region" description="Helical" evidence="1">
    <location>
        <begin position="313"/>
        <end position="336"/>
    </location>
</feature>
<dbReference type="RefSeq" id="WP_345926989.1">
    <property type="nucleotide sequence ID" value="NZ_JBDIVF010000003.1"/>
</dbReference>
<dbReference type="EMBL" id="JBEWLZ010000001">
    <property type="protein sequence ID" value="MET1488669.1"/>
    <property type="molecule type" value="Genomic_DNA"/>
</dbReference>
<sequence length="662" mass="71905">MNDDVQVSGWRRIENTEAERILLLAAVARQLQHPSAFRRTLPWIAVAAGIGLLSWLLQTDGELASVNGLFVLLFVSAVLGAQCLVAWGRLMRAVRAWPSAYGISMDDEGIHLALEAERSSFSWRALRALEQRNDGLLILLQDLRALFLPVRCFASRDEADAWRERIEQASGLRPGHVAPAPSSAAEAGLGQVLGDLGSNLRAGCLFALFRASAVSLLRVSVGQIILVAALSMLLGLLFDLAMAGTTGSVNWYALPYAGFGWLLTLLCAWAVAGCSPRRERVLVAVLAMASCSLVLNVPQMLSILGVSHFPSLMAYGGLMTLVLGGWLVLALIVALVRTLEISPDQRMGAVLGVVFTVAASVLLGLGEARLWVAEPAIDERADTAQDWRSTVRESVLYSQPAMLDKALASLEPGTPGKPEIFLLALAGYGQQDVFRREVDSVESLFSERFSTAAHSLVLANNPDTLETRPIASVTALRRSLAEIGRKMNPEEDVLFLFMTSHGAADFRFSLELWPYRFDELTPQTLLAALDAAGIRNRVIVVSACYSGGFVPALAGPRTLMMSASRADRNSHGCSHEAEWTFFGKAYFNEALRQTRNFEQAFDIARKAIAQREDAEGLVHSEPQIQVGSDIRPVLERLAAQLERDGPTLAVGLPRQGHIGKTE</sequence>
<name>A0ABV2CL84_9RHOO</name>
<keyword evidence="4" id="KW-1185">Reference proteome</keyword>
<feature type="transmembrane region" description="Helical" evidence="1">
    <location>
        <begin position="40"/>
        <end position="57"/>
    </location>
</feature>
<evidence type="ECO:0000259" key="2">
    <source>
        <dbReference type="Pfam" id="PF14317"/>
    </source>
</evidence>
<evidence type="ECO:0000256" key="1">
    <source>
        <dbReference type="SAM" id="Phobius"/>
    </source>
</evidence>
<dbReference type="InterPro" id="IPR001096">
    <property type="entry name" value="Peptidase_C13"/>
</dbReference>
<evidence type="ECO:0000313" key="3">
    <source>
        <dbReference type="EMBL" id="MET1488669.1"/>
    </source>
</evidence>
<evidence type="ECO:0000313" key="4">
    <source>
        <dbReference type="Proteomes" id="UP001548590"/>
    </source>
</evidence>
<feature type="transmembrane region" description="Helical" evidence="1">
    <location>
        <begin position="250"/>
        <end position="272"/>
    </location>
</feature>
<feature type="transmembrane region" description="Helical" evidence="1">
    <location>
        <begin position="69"/>
        <end position="87"/>
    </location>
</feature>
<gene>
    <name evidence="3" type="ORF">ABVT11_02435</name>
</gene>
<keyword evidence="1" id="KW-0472">Membrane</keyword>
<proteinExistence type="predicted"/>
<dbReference type="Pfam" id="PF14317">
    <property type="entry name" value="YcxB"/>
    <property type="match status" value="1"/>
</dbReference>
<feature type="transmembrane region" description="Helical" evidence="1">
    <location>
        <begin position="281"/>
        <end position="301"/>
    </location>
</feature>
<accession>A0ABV2CL84</accession>
<keyword evidence="1" id="KW-1133">Transmembrane helix</keyword>
<dbReference type="Gene3D" id="3.40.50.1460">
    <property type="match status" value="1"/>
</dbReference>
<dbReference type="Proteomes" id="UP001548590">
    <property type="component" value="Unassembled WGS sequence"/>
</dbReference>
<protein>
    <submittedName>
        <fullName evidence="3">C13 family peptidase</fullName>
    </submittedName>
</protein>